<dbReference type="EMBL" id="SOZD01000001">
    <property type="protein sequence ID" value="TFF27175.1"/>
    <property type="molecule type" value="Genomic_DNA"/>
</dbReference>
<name>A0A4Y8RSB1_9HYPH</name>
<accession>A0A4Y8RSB1</accession>
<dbReference type="RefSeq" id="WP_167591590.1">
    <property type="nucleotide sequence ID" value="NZ_SOZD01000001.1"/>
</dbReference>
<gene>
    <name evidence="1" type="ORF">E3C22_01465</name>
</gene>
<proteinExistence type="predicted"/>
<comment type="caution">
    <text evidence="1">The sequence shown here is derived from an EMBL/GenBank/DDBJ whole genome shotgun (WGS) entry which is preliminary data.</text>
</comment>
<evidence type="ECO:0000313" key="2">
    <source>
        <dbReference type="Proteomes" id="UP000298179"/>
    </source>
</evidence>
<sequence length="218" mass="23125">MMSALTVGLAVTGALAARAEGDPHLTVATYSGDFVLHAFGALKDGTPCPPSTNSLAFAFDHEGTVIYAHFVTLSPSADPVFAKAFAKGSFCAIEFSGQVTIRTHHGSQATILPDSVGEVQGSVALQRSDRADHSGRLTIEYHPIMCFRAPCPPGVYGIADAAGRRIARVGAIAVTDAAGRHWRLAGRYPDFRIIEGRLWIGPDGKTARLAIDRVLQAR</sequence>
<dbReference type="Proteomes" id="UP000298179">
    <property type="component" value="Unassembled WGS sequence"/>
</dbReference>
<protein>
    <submittedName>
        <fullName evidence="1">Uncharacterized protein</fullName>
    </submittedName>
</protein>
<reference evidence="1 2" key="1">
    <citation type="submission" date="2019-03" db="EMBL/GenBank/DDBJ databases">
        <title>Jiella endophytica sp. nov., a novel endophytic bacterium isolated from root of Ficus microcarpa Linn. f.</title>
        <authorList>
            <person name="Tuo L."/>
        </authorList>
    </citation>
    <scope>NUCLEOTIDE SEQUENCE [LARGE SCALE GENOMIC DNA]</scope>
    <source>
        <strain evidence="1 2">CBS5Q-3</strain>
    </source>
</reference>
<evidence type="ECO:0000313" key="1">
    <source>
        <dbReference type="EMBL" id="TFF27175.1"/>
    </source>
</evidence>
<organism evidence="1 2">
    <name type="scientific">Jiella endophytica</name>
    <dbReference type="NCBI Taxonomy" id="2558362"/>
    <lineage>
        <taxon>Bacteria</taxon>
        <taxon>Pseudomonadati</taxon>
        <taxon>Pseudomonadota</taxon>
        <taxon>Alphaproteobacteria</taxon>
        <taxon>Hyphomicrobiales</taxon>
        <taxon>Aurantimonadaceae</taxon>
        <taxon>Jiella</taxon>
    </lineage>
</organism>
<keyword evidence="2" id="KW-1185">Reference proteome</keyword>
<dbReference type="AlphaFoldDB" id="A0A4Y8RSB1"/>